<dbReference type="CDD" id="cd11386">
    <property type="entry name" value="MCP_signal"/>
    <property type="match status" value="1"/>
</dbReference>
<evidence type="ECO:0000256" key="1">
    <source>
        <dbReference type="ARBA" id="ARBA00004370"/>
    </source>
</evidence>
<evidence type="ECO:0000256" key="2">
    <source>
        <dbReference type="ARBA" id="ARBA00022481"/>
    </source>
</evidence>
<evidence type="ECO:0000256" key="6">
    <source>
        <dbReference type="PROSITE-ProRule" id="PRU00284"/>
    </source>
</evidence>
<feature type="transmembrane region" description="Helical" evidence="7">
    <location>
        <begin position="286"/>
        <end position="305"/>
    </location>
</feature>
<proteinExistence type="inferred from homology"/>
<evidence type="ECO:0000256" key="7">
    <source>
        <dbReference type="SAM" id="Phobius"/>
    </source>
</evidence>
<keyword evidence="10" id="KW-0675">Receptor</keyword>
<dbReference type="PROSITE" id="PS50885">
    <property type="entry name" value="HAMP"/>
    <property type="match status" value="1"/>
</dbReference>
<dbReference type="GO" id="GO:0006935">
    <property type="term" value="P:chemotaxis"/>
    <property type="evidence" value="ECO:0007669"/>
    <property type="project" value="UniProtKB-KW"/>
</dbReference>
<keyword evidence="7" id="KW-0812">Transmembrane</keyword>
<keyword evidence="11" id="KW-1185">Reference proteome</keyword>
<feature type="domain" description="HAMP" evidence="9">
    <location>
        <begin position="307"/>
        <end position="359"/>
    </location>
</feature>
<accession>A0A0G4K1J8</accession>
<dbReference type="InterPro" id="IPR032255">
    <property type="entry name" value="HBM"/>
</dbReference>
<gene>
    <name evidence="10" type="ORF">BN1221_04529</name>
</gene>
<dbReference type="InterPro" id="IPR003660">
    <property type="entry name" value="HAMP_dom"/>
</dbReference>
<comment type="similarity">
    <text evidence="5">Belongs to the methyl-accepting chemotaxis (MCP) protein family.</text>
</comment>
<dbReference type="Pfam" id="PF12729">
    <property type="entry name" value="4HB_MCP_1"/>
    <property type="match status" value="1"/>
</dbReference>
<dbReference type="PROSITE" id="PS50111">
    <property type="entry name" value="CHEMOTAXIS_TRANSDUC_2"/>
    <property type="match status" value="1"/>
</dbReference>
<name>A0A0G4K1J8_9GAMM</name>
<dbReference type="GO" id="GO:0004888">
    <property type="term" value="F:transmembrane signaling receptor activity"/>
    <property type="evidence" value="ECO:0007669"/>
    <property type="project" value="TreeGrafter"/>
</dbReference>
<keyword evidence="2" id="KW-0488">Methylation</keyword>
<keyword evidence="3" id="KW-0145">Chemotaxis</keyword>
<dbReference type="CDD" id="cd06225">
    <property type="entry name" value="HAMP"/>
    <property type="match status" value="1"/>
</dbReference>
<evidence type="ECO:0000313" key="10">
    <source>
        <dbReference type="EMBL" id="CPR20816.1"/>
    </source>
</evidence>
<dbReference type="PANTHER" id="PTHR43531">
    <property type="entry name" value="PROTEIN ICFG"/>
    <property type="match status" value="1"/>
</dbReference>
<dbReference type="OrthoDB" id="6167817at2"/>
<protein>
    <submittedName>
        <fullName evidence="10">Methyl-accepting chemotaxis protein I (Serine chemoreceptor protein)</fullName>
    </submittedName>
</protein>
<dbReference type="AlphaFoldDB" id="A0A0G4K1J8"/>
<dbReference type="STRING" id="1109412.BN1221_04529"/>
<sequence>MHYLINRIRNIKISHKLYIGFGVILLLVIIASLLSVSRFKSIRQIYEKTNLIYNINIEVFQAKINRLKYFYSADEQSRQVMSDYIKHASALTDEARQLSWSDEEKVYVDNIGQHLNEFQQSISNMAEATKKVVAYRENINTLNHQNIARNSDNRSVNESLDGNSENSLDTFIFLISGIKNRAYELQLKETDTALNELSESFGSAEKFYQNLIPALSMEDKAVADELWRYALNYKKLNEDYFTALNGLKKAEDAVKVAGDKSSAAIKSIINIVKGKNDALAYESANITTIIGLIAVVIGIITAVGVTRQITKPVIRNLALAEQIASGDLTASIVVDRHDELGQLTAAMARMNENLRRMISDVRDSVDSVTDSAAKIAVGNNDLSSRTEQQSAAVVETAASMEQLTSTVKNNADNARQASQITAEASQNAHKGGEVVQNVVNTMDDISASSNKIADITAVINSIAFQTNILALNAAVEAARAGEQGRGFAVVASEVRNLSQRSSQAAKEIATLISESVSRIDVGSKLVAEAGTSMKQIVSSVAKVNDIMGDISSASDEQSRGIEQIARAISELDTTTQQNAALVMESSISANSLEEQSSLLEKMVAHFRLYENEDRSAQRMASLASLQPNTNTLLQANLDTEKVR</sequence>
<dbReference type="InterPro" id="IPR051310">
    <property type="entry name" value="MCP_chemotaxis"/>
</dbReference>
<dbReference type="PANTHER" id="PTHR43531:SF14">
    <property type="entry name" value="METHYL-ACCEPTING CHEMOTAXIS PROTEIN I-RELATED"/>
    <property type="match status" value="1"/>
</dbReference>
<evidence type="ECO:0000313" key="11">
    <source>
        <dbReference type="Proteomes" id="UP000044377"/>
    </source>
</evidence>
<keyword evidence="7" id="KW-1133">Transmembrane helix</keyword>
<dbReference type="SMART" id="SM01358">
    <property type="entry name" value="HBM"/>
    <property type="match status" value="1"/>
</dbReference>
<dbReference type="InterPro" id="IPR004089">
    <property type="entry name" value="MCPsignal_dom"/>
</dbReference>
<evidence type="ECO:0000259" key="9">
    <source>
        <dbReference type="PROSITE" id="PS50885"/>
    </source>
</evidence>
<dbReference type="Pfam" id="PF00015">
    <property type="entry name" value="MCPsignal"/>
    <property type="match status" value="1"/>
</dbReference>
<dbReference type="SMART" id="SM00283">
    <property type="entry name" value="MA"/>
    <property type="match status" value="1"/>
</dbReference>
<reference evidence="11" key="1">
    <citation type="submission" date="2015-01" db="EMBL/GenBank/DDBJ databases">
        <authorList>
            <person name="Paterson Steve"/>
        </authorList>
    </citation>
    <scope>NUCLEOTIDE SEQUENCE [LARGE SCALE GENOMIC DNA]</scope>
    <source>
        <strain evidence="11">OBR1</strain>
    </source>
</reference>
<organism evidence="10 11">
    <name type="scientific">Brenneria goodwinii</name>
    <dbReference type="NCBI Taxonomy" id="1109412"/>
    <lineage>
        <taxon>Bacteria</taxon>
        <taxon>Pseudomonadati</taxon>
        <taxon>Pseudomonadota</taxon>
        <taxon>Gammaproteobacteria</taxon>
        <taxon>Enterobacterales</taxon>
        <taxon>Pectobacteriaceae</taxon>
        <taxon>Brenneria</taxon>
    </lineage>
</organism>
<dbReference type="GO" id="GO:0007165">
    <property type="term" value="P:signal transduction"/>
    <property type="evidence" value="ECO:0007669"/>
    <property type="project" value="UniProtKB-KW"/>
</dbReference>
<feature type="domain" description="Methyl-accepting transducer" evidence="8">
    <location>
        <begin position="364"/>
        <end position="593"/>
    </location>
</feature>
<keyword evidence="7" id="KW-0472">Membrane</keyword>
<feature type="transmembrane region" description="Helical" evidence="7">
    <location>
        <begin position="17"/>
        <end position="36"/>
    </location>
</feature>
<dbReference type="EMBL" id="CGIG01000001">
    <property type="protein sequence ID" value="CPR20816.1"/>
    <property type="molecule type" value="Genomic_DNA"/>
</dbReference>
<dbReference type="SUPFAM" id="SSF58104">
    <property type="entry name" value="Methyl-accepting chemotaxis protein (MCP) signaling domain"/>
    <property type="match status" value="1"/>
</dbReference>
<evidence type="ECO:0000259" key="8">
    <source>
        <dbReference type="PROSITE" id="PS50111"/>
    </source>
</evidence>
<dbReference type="InterPro" id="IPR024478">
    <property type="entry name" value="HlyB_4HB_MCP"/>
</dbReference>
<comment type="subcellular location">
    <subcellularLocation>
        <location evidence="1">Membrane</location>
    </subcellularLocation>
</comment>
<dbReference type="FunFam" id="1.10.287.950:FF:000001">
    <property type="entry name" value="Methyl-accepting chemotaxis sensory transducer"/>
    <property type="match status" value="1"/>
</dbReference>
<dbReference type="GO" id="GO:0005886">
    <property type="term" value="C:plasma membrane"/>
    <property type="evidence" value="ECO:0007669"/>
    <property type="project" value="TreeGrafter"/>
</dbReference>
<evidence type="ECO:0000256" key="4">
    <source>
        <dbReference type="ARBA" id="ARBA00023224"/>
    </source>
</evidence>
<dbReference type="Pfam" id="PF00672">
    <property type="entry name" value="HAMP"/>
    <property type="match status" value="1"/>
</dbReference>
<evidence type="ECO:0000256" key="5">
    <source>
        <dbReference type="ARBA" id="ARBA00029447"/>
    </source>
</evidence>
<dbReference type="RefSeq" id="WP_048639199.1">
    <property type="nucleotide sequence ID" value="NZ_CGIG01000001.1"/>
</dbReference>
<dbReference type="SMART" id="SM00304">
    <property type="entry name" value="HAMP"/>
    <property type="match status" value="1"/>
</dbReference>
<dbReference type="Gene3D" id="1.10.287.950">
    <property type="entry name" value="Methyl-accepting chemotaxis protein"/>
    <property type="match status" value="1"/>
</dbReference>
<evidence type="ECO:0000256" key="3">
    <source>
        <dbReference type="ARBA" id="ARBA00022500"/>
    </source>
</evidence>
<keyword evidence="4 6" id="KW-0807">Transducer</keyword>
<dbReference type="Proteomes" id="UP000044377">
    <property type="component" value="Unassembled WGS sequence"/>
</dbReference>